<keyword evidence="2" id="KW-0813">Transport</keyword>
<dbReference type="GO" id="GO:0140359">
    <property type="term" value="F:ABC-type transporter activity"/>
    <property type="evidence" value="ECO:0007669"/>
    <property type="project" value="InterPro"/>
</dbReference>
<dbReference type="InterPro" id="IPR003593">
    <property type="entry name" value="AAA+_ATPase"/>
</dbReference>
<dbReference type="InterPro" id="IPR001995">
    <property type="entry name" value="Peptidase_A2_cat"/>
</dbReference>
<feature type="transmembrane region" description="Helical" evidence="12">
    <location>
        <begin position="1479"/>
        <end position="1499"/>
    </location>
</feature>
<dbReference type="PROSITE" id="PS50175">
    <property type="entry name" value="ASP_PROT_RETROV"/>
    <property type="match status" value="1"/>
</dbReference>
<keyword evidence="4" id="KW-0677">Repeat</keyword>
<dbReference type="GO" id="GO:0008270">
    <property type="term" value="F:zinc ion binding"/>
    <property type="evidence" value="ECO:0007669"/>
    <property type="project" value="UniProtKB-KW"/>
</dbReference>
<evidence type="ECO:0000256" key="9">
    <source>
        <dbReference type="ARBA" id="ARBA00023136"/>
    </source>
</evidence>
<keyword evidence="5" id="KW-0547">Nucleotide-binding</keyword>
<dbReference type="InterPro" id="IPR021109">
    <property type="entry name" value="Peptidase_aspartic_dom_sf"/>
</dbReference>
<dbReference type="PROSITE" id="PS50893">
    <property type="entry name" value="ABC_TRANSPORTER_2"/>
    <property type="match status" value="2"/>
</dbReference>
<feature type="transmembrane region" description="Helical" evidence="12">
    <location>
        <begin position="1560"/>
        <end position="1578"/>
    </location>
</feature>
<feature type="non-terminal residue" evidence="16">
    <location>
        <position position="2089"/>
    </location>
</feature>
<keyword evidence="8 12" id="KW-1133">Transmembrane helix</keyword>
<dbReference type="InterPro" id="IPR001878">
    <property type="entry name" value="Znf_CCHC"/>
</dbReference>
<dbReference type="PANTHER" id="PTHR19229:SF250">
    <property type="entry name" value="ABC TRANSPORTER DOMAIN-CONTAINING PROTEIN-RELATED"/>
    <property type="match status" value="1"/>
</dbReference>
<evidence type="ECO:0000256" key="8">
    <source>
        <dbReference type="ARBA" id="ARBA00022989"/>
    </source>
</evidence>
<dbReference type="GO" id="GO:0004190">
    <property type="term" value="F:aspartic-type endopeptidase activity"/>
    <property type="evidence" value="ECO:0007669"/>
    <property type="project" value="InterPro"/>
</dbReference>
<feature type="transmembrane region" description="Helical" evidence="12">
    <location>
        <begin position="391"/>
        <end position="413"/>
    </location>
</feature>
<dbReference type="GO" id="GO:0006508">
    <property type="term" value="P:proteolysis"/>
    <property type="evidence" value="ECO:0007669"/>
    <property type="project" value="InterPro"/>
</dbReference>
<dbReference type="GO" id="GO:0005524">
    <property type="term" value="F:ATP binding"/>
    <property type="evidence" value="ECO:0007669"/>
    <property type="project" value="UniProtKB-KW"/>
</dbReference>
<dbReference type="PANTHER" id="PTHR19229">
    <property type="entry name" value="ATP-BINDING CASSETTE TRANSPORTER SUBFAMILY A ABCA"/>
    <property type="match status" value="1"/>
</dbReference>
<dbReference type="Gene3D" id="3.40.50.300">
    <property type="entry name" value="P-loop containing nucleotide triphosphate hydrolases"/>
    <property type="match status" value="2"/>
</dbReference>
<evidence type="ECO:0000256" key="3">
    <source>
        <dbReference type="ARBA" id="ARBA00022692"/>
    </source>
</evidence>
<evidence type="ECO:0000256" key="11">
    <source>
        <dbReference type="SAM" id="MobiDB-lite"/>
    </source>
</evidence>
<dbReference type="InterPro" id="IPR056264">
    <property type="entry name" value="R2_ABCA1-4-like"/>
</dbReference>
<feature type="region of interest" description="Disordered" evidence="11">
    <location>
        <begin position="829"/>
        <end position="850"/>
    </location>
</feature>
<dbReference type="GO" id="GO:0003676">
    <property type="term" value="F:nucleic acid binding"/>
    <property type="evidence" value="ECO:0007669"/>
    <property type="project" value="InterPro"/>
</dbReference>
<feature type="transmembrane region" description="Helical" evidence="12">
    <location>
        <begin position="293"/>
        <end position="315"/>
    </location>
</feature>
<evidence type="ECO:0000256" key="10">
    <source>
        <dbReference type="PROSITE-ProRule" id="PRU00047"/>
    </source>
</evidence>
<dbReference type="Proteomes" id="UP000838878">
    <property type="component" value="Chromosome 3"/>
</dbReference>
<evidence type="ECO:0000256" key="5">
    <source>
        <dbReference type="ARBA" id="ARBA00022741"/>
    </source>
</evidence>
<keyword evidence="9 12" id="KW-0472">Membrane</keyword>
<dbReference type="PROSITE" id="PS00141">
    <property type="entry name" value="ASP_PROTEASE"/>
    <property type="match status" value="1"/>
</dbReference>
<evidence type="ECO:0000256" key="1">
    <source>
        <dbReference type="ARBA" id="ARBA00004141"/>
    </source>
</evidence>
<evidence type="ECO:0000259" key="14">
    <source>
        <dbReference type="PROSITE" id="PS50175"/>
    </source>
</evidence>
<dbReference type="CDD" id="cd03263">
    <property type="entry name" value="ABC_subfamily_A"/>
    <property type="match status" value="2"/>
</dbReference>
<feature type="domain" description="ABC transporter" evidence="15">
    <location>
        <begin position="572"/>
        <end position="801"/>
    </location>
</feature>
<name>A0A8J9YD72_9NEOP</name>
<dbReference type="GO" id="GO:0005319">
    <property type="term" value="F:lipid transporter activity"/>
    <property type="evidence" value="ECO:0007669"/>
    <property type="project" value="TreeGrafter"/>
</dbReference>
<organism evidence="16 17">
    <name type="scientific">Brenthis ino</name>
    <name type="common">lesser marbled fritillary</name>
    <dbReference type="NCBI Taxonomy" id="405034"/>
    <lineage>
        <taxon>Eukaryota</taxon>
        <taxon>Metazoa</taxon>
        <taxon>Ecdysozoa</taxon>
        <taxon>Arthropoda</taxon>
        <taxon>Hexapoda</taxon>
        <taxon>Insecta</taxon>
        <taxon>Pterygota</taxon>
        <taxon>Neoptera</taxon>
        <taxon>Endopterygota</taxon>
        <taxon>Lepidoptera</taxon>
        <taxon>Glossata</taxon>
        <taxon>Ditrysia</taxon>
        <taxon>Papilionoidea</taxon>
        <taxon>Nymphalidae</taxon>
        <taxon>Heliconiinae</taxon>
        <taxon>Argynnini</taxon>
        <taxon>Brenthis</taxon>
    </lineage>
</organism>
<dbReference type="OrthoDB" id="6512918at2759"/>
<feature type="transmembrane region" description="Helical" evidence="12">
    <location>
        <begin position="1529"/>
        <end position="1548"/>
    </location>
</feature>
<dbReference type="InterPro" id="IPR036875">
    <property type="entry name" value="Znf_CCHC_sf"/>
</dbReference>
<feature type="transmembrane region" description="Helical" evidence="12">
    <location>
        <begin position="492"/>
        <end position="514"/>
    </location>
</feature>
<dbReference type="InterPro" id="IPR027417">
    <property type="entry name" value="P-loop_NTPase"/>
</dbReference>
<feature type="domain" description="ABC transporter" evidence="15">
    <location>
        <begin position="1765"/>
        <end position="1995"/>
    </location>
</feature>
<feature type="transmembrane region" description="Helical" evidence="12">
    <location>
        <begin position="352"/>
        <end position="370"/>
    </location>
</feature>
<protein>
    <recommendedName>
        <fullName evidence="18">ATP-binding cassette sub-family A member 3</fullName>
    </recommendedName>
</protein>
<dbReference type="Pfam" id="PF23321">
    <property type="entry name" value="R1_ABCA1"/>
    <property type="match status" value="1"/>
</dbReference>
<feature type="transmembrane region" description="Helical" evidence="12">
    <location>
        <begin position="1584"/>
        <end position="1607"/>
    </location>
</feature>
<accession>A0A8J9YD72</accession>
<dbReference type="Pfam" id="PF00005">
    <property type="entry name" value="ABC_tran"/>
    <property type="match status" value="2"/>
</dbReference>
<dbReference type="SMART" id="SM00382">
    <property type="entry name" value="AAA"/>
    <property type="match status" value="2"/>
</dbReference>
<dbReference type="GO" id="GO:0016020">
    <property type="term" value="C:membrane"/>
    <property type="evidence" value="ECO:0007669"/>
    <property type="project" value="UniProtKB-SubCell"/>
</dbReference>
<dbReference type="SUPFAM" id="SSF57756">
    <property type="entry name" value="Retrovirus zinc finger-like domains"/>
    <property type="match status" value="1"/>
</dbReference>
<dbReference type="SMART" id="SM00343">
    <property type="entry name" value="ZnF_C2HC"/>
    <property type="match status" value="2"/>
</dbReference>
<dbReference type="InterPro" id="IPR026082">
    <property type="entry name" value="ABCA"/>
</dbReference>
<evidence type="ECO:0000256" key="6">
    <source>
        <dbReference type="ARBA" id="ARBA00022801"/>
    </source>
</evidence>
<dbReference type="InterPro" id="IPR017871">
    <property type="entry name" value="ABC_transporter-like_CS"/>
</dbReference>
<dbReference type="InterPro" id="IPR003439">
    <property type="entry name" value="ABC_transporter-like_ATP-bd"/>
</dbReference>
<dbReference type="Pfam" id="PF12698">
    <property type="entry name" value="ABC2_membrane_3"/>
    <property type="match status" value="2"/>
</dbReference>
<evidence type="ECO:0000256" key="7">
    <source>
        <dbReference type="ARBA" id="ARBA00022840"/>
    </source>
</evidence>
<feature type="domain" description="CCHC-type" evidence="13">
    <location>
        <begin position="1067"/>
        <end position="1081"/>
    </location>
</feature>
<keyword evidence="17" id="KW-1185">Reference proteome</keyword>
<feature type="transmembrane region" description="Helical" evidence="12">
    <location>
        <begin position="446"/>
        <end position="467"/>
    </location>
</feature>
<dbReference type="PROSITE" id="PS50158">
    <property type="entry name" value="ZF_CCHC"/>
    <property type="match status" value="1"/>
</dbReference>
<dbReference type="SUPFAM" id="SSF52540">
    <property type="entry name" value="P-loop containing nucleoside triphosphate hydrolases"/>
    <property type="match status" value="2"/>
</dbReference>
<reference evidence="16" key="1">
    <citation type="submission" date="2021-12" db="EMBL/GenBank/DDBJ databases">
        <authorList>
            <person name="Martin H S."/>
        </authorList>
    </citation>
    <scope>NUCLEOTIDE SEQUENCE</scope>
</reference>
<sequence length="2089" mass="236858">MIVRKDAVEAGAFTKFRLLMWKNFLQQWRHRKQTFVELLLPVLTMTLVLILRHQIEPNKEGPLSYPPIPAYSLNHSAVVFAGLDIKELSLAYSPQSPILDDIVRSAVVNLLALNLRDLISIITEQENISPPFPIEIPPDLNTTLIYEIAKRLVRITPYNSSSQLRGIYRDEQEIRRVIAAIQFDDSLLGTTQLPNNLTYAIRFPERPRLNSFFGYGGRSWRTQNSFPLFELPGPRFPYSWEGGNDPGYVNELFIALQHTISMELISRVAGERLQDAFPVNIQRYPHPSYMQDLAVQTLIFIFPMFFMISFSYTAVNIVRNVTVEKELQLKETMKIMGLPTWLHWTAWYFKQMIYMIIITGFILIILKVNWFTTEDGFRGYAVFTNTPWTVLLFYITLYLSCTIFFCFMISGLFSKASTAALFGGVIWFMSFVPAVLLGIDVEISLVVQAFTCLSINTAMSFGFQLILSKENNEGMQWGEFFTTHSVDTNRLLFGHVCIFLIVDSVLYMLIALYLEQVMPGPFGAPKPWYFPFQKSFWCSPKKVIYDDLFTGTTDMDGEMIKEKDPRNLDIGVKMMNLTKVYGNNVVVNNLNLNIFDDQITVLLGHNGAGKSTTISMLTGNVEISQGSVWVAGYNMATQTSLGRARLGLCPQHNVIFDDLTVREHFEFFTRLKGYSGKDLYYEIDDLIDRLEMQEKRNYLARGLSGGQKRRLCVGIALSGGPRVVLLDEPTSGMDPSSRRALWDLLQKEKKGRSIILTTHFMDEADYLGDRVAIMANGRLQCVGSPYFLKQHYGVGYTLVIVKTENFQTEYCTALIGKYIPGTVVKEDHDEAQTSSVRQPDSERNQQLKMAPPGTFSFVPAEWPKYITRFKRYMSVSGNEELSDKSKIDFLLYSMGDKAEDIIIQFDKNLTYTELLQSFDKFFFPKKNVIYERFKFNSRVQKEGEDFDQFVTDLHKLAEGCEYNLLKEELIRDRVVIGIRDRNISDRMLLKNDLKLEEAIQMGKQAEIQKKESMIIRENKEESEINRVKVGTTTAQRNNEELQLKGNCWFCGQKRHPRCKCPASNITCFKCRKTGHFARLCRAKIVKNIEKEEIGTTYEVSFCESKQKYLIDVDVFQEDQFISKVKFLIDTGADISAIPDNIIKGCGLSIVKSDDVIKGPDGTKLVVLGTTNLKLRYKENVYEGKEVTYNLPNNYSHAFEDLLNDLERNKQKIEFISYGLVATTMEDVFMSVGSDVELSSESEDTTITAESQDRDASVDNLSLENLDKSDESETGLRLLWLHASGVWMKLFLVWTRSWGRLILQVLVPILQITLSLGILEYLTATSSPATRRPLTLTERYLSTETLLSFNGTNSSSLGSLAKESYEMIFNSANIDSMKLTLVEGQSIEDYYLERTSDPVVLGVIRNKLLTGATFDEGSATAWFSNFGYHDVANSLAAVHAALLKAVDPSVIFKVYNHPLEANYNDDNDLQVMVSLVSMQVAGSIGNSLAIVSAVFIVFYIKERVTRAKLLQRAAGAQPAVLWGAAAVYDWLWFCVLAATIIACCAAFRIIGLSTVTELGRLYLCIIVYGAAMLPLHYLFSLVFNGPALGFVVMFFVNTLLGLMGAQIVEALSLPNMNTGEAARIMDNILPFFPLYSLVTSTRKMNQVGLRVHSCLQYCDYVVSLHPEVEECTMEALCEHFSKNCCIRENPYFDWEDPGVLRYLICTLASCVIFWIILMIIEYNWLQRVFARSRKTVEQDESTMDPDVLDEAKHAKHVDQNSREVALVARGLTKYYKNHLAVDQISFTVGEAECFGLLGVNGAGKTTTFKMLMGDETISSGDAFVSGLSVKKDLTKVHQNIGYCPQFDAVFDELTGRETLYLFSRFRGLKYSHSSVRAHILADALGFTKHLDKKVCQYSGGNKRKLSTAVAMLGRTRLMFVDEPTTGVDPAAKRQVWRAVRAARRAGRALVLTSHSMEECEALCSRLTVMVNGRFQCIGTPQHLKNKYSQGFTLTIKIKTGENADRSSITSESKAEAVKNYVATHYNNAKIVEEYQGIITYYLPDRSMPWSKMFGIIEKAKRELDVEDYSILQTTLEQIFLQFTKYQKEGR</sequence>
<dbReference type="GO" id="GO:0016887">
    <property type="term" value="F:ATP hydrolysis activity"/>
    <property type="evidence" value="ECO:0007669"/>
    <property type="project" value="InterPro"/>
</dbReference>
<keyword evidence="10" id="KW-0863">Zinc-finger</keyword>
<keyword evidence="10" id="KW-0862">Zinc</keyword>
<feature type="domain" description="Peptidase A2" evidence="14">
    <location>
        <begin position="1124"/>
        <end position="1140"/>
    </location>
</feature>
<evidence type="ECO:0000259" key="13">
    <source>
        <dbReference type="PROSITE" id="PS50158"/>
    </source>
</evidence>
<gene>
    <name evidence="16" type="ORF">BINO364_LOCUS9261</name>
</gene>
<proteinExistence type="predicted"/>
<evidence type="ECO:0000313" key="17">
    <source>
        <dbReference type="Proteomes" id="UP000838878"/>
    </source>
</evidence>
<evidence type="ECO:0000256" key="12">
    <source>
        <dbReference type="SAM" id="Phobius"/>
    </source>
</evidence>
<dbReference type="SUPFAM" id="SSF50630">
    <property type="entry name" value="Acid proteases"/>
    <property type="match status" value="1"/>
</dbReference>
<dbReference type="FunFam" id="3.40.50.300:FF:000327">
    <property type="entry name" value="ATP-binding cassette sub-family A member 3"/>
    <property type="match status" value="1"/>
</dbReference>
<keyword evidence="10" id="KW-0479">Metal-binding</keyword>
<evidence type="ECO:0000259" key="15">
    <source>
        <dbReference type="PROSITE" id="PS50893"/>
    </source>
</evidence>
<evidence type="ECO:0000313" key="16">
    <source>
        <dbReference type="EMBL" id="CAH0723431.1"/>
    </source>
</evidence>
<feature type="transmembrane region" description="Helical" evidence="12">
    <location>
        <begin position="1698"/>
        <end position="1724"/>
    </location>
</feature>
<comment type="subcellular location">
    <subcellularLocation>
        <location evidence="1">Membrane</location>
        <topology evidence="1">Multi-pass membrane protein</topology>
    </subcellularLocation>
</comment>
<keyword evidence="7" id="KW-0067">ATP-binding</keyword>
<dbReference type="EMBL" id="OV170223">
    <property type="protein sequence ID" value="CAH0723431.1"/>
    <property type="molecule type" value="Genomic_DNA"/>
</dbReference>
<keyword evidence="3 12" id="KW-0812">Transmembrane</keyword>
<dbReference type="InterPro" id="IPR013525">
    <property type="entry name" value="ABC2_TM"/>
</dbReference>
<dbReference type="FunFam" id="3.40.50.300:FF:000298">
    <property type="entry name" value="ATP-binding cassette sub-family A member 12"/>
    <property type="match status" value="1"/>
</dbReference>
<dbReference type="Gene3D" id="4.10.60.10">
    <property type="entry name" value="Zinc finger, CCHC-type"/>
    <property type="match status" value="1"/>
</dbReference>
<evidence type="ECO:0000256" key="2">
    <source>
        <dbReference type="ARBA" id="ARBA00022448"/>
    </source>
</evidence>
<keyword evidence="6" id="KW-0378">Hydrolase</keyword>
<dbReference type="InterPro" id="IPR001969">
    <property type="entry name" value="Aspartic_peptidase_AS"/>
</dbReference>
<evidence type="ECO:0008006" key="18">
    <source>
        <dbReference type="Google" id="ProtNLM"/>
    </source>
</evidence>
<dbReference type="PROSITE" id="PS00211">
    <property type="entry name" value="ABC_TRANSPORTER_1"/>
    <property type="match status" value="1"/>
</dbReference>
<evidence type="ECO:0000256" key="4">
    <source>
        <dbReference type="ARBA" id="ARBA00022737"/>
    </source>
</evidence>
<feature type="transmembrane region" description="Helical" evidence="12">
    <location>
        <begin position="419"/>
        <end position="439"/>
    </location>
</feature>